<evidence type="ECO:0000256" key="6">
    <source>
        <dbReference type="SAM" id="Phobius"/>
    </source>
</evidence>
<evidence type="ECO:0000313" key="9">
    <source>
        <dbReference type="Proteomes" id="UP000005631"/>
    </source>
</evidence>
<dbReference type="GO" id="GO:0005886">
    <property type="term" value="C:plasma membrane"/>
    <property type="evidence" value="ECO:0007669"/>
    <property type="project" value="UniProtKB-SubCell"/>
</dbReference>
<dbReference type="EMBL" id="CP003156">
    <property type="protein sequence ID" value="AEV31896.1"/>
    <property type="molecule type" value="Genomic_DNA"/>
</dbReference>
<dbReference type="Pfam" id="PF12698">
    <property type="entry name" value="ABC2_membrane_3"/>
    <property type="match status" value="1"/>
</dbReference>
<evidence type="ECO:0000256" key="1">
    <source>
        <dbReference type="ARBA" id="ARBA00004651"/>
    </source>
</evidence>
<feature type="transmembrane region" description="Helical" evidence="6">
    <location>
        <begin position="231"/>
        <end position="251"/>
    </location>
</feature>
<keyword evidence="5 6" id="KW-0472">Membrane</keyword>
<feature type="transmembrane region" description="Helical" evidence="6">
    <location>
        <begin position="20"/>
        <end position="39"/>
    </location>
</feature>
<gene>
    <name evidence="8" type="ordered locus">Oweho_0885</name>
</gene>
<feature type="transmembrane region" description="Helical" evidence="6">
    <location>
        <begin position="349"/>
        <end position="367"/>
    </location>
</feature>
<dbReference type="Proteomes" id="UP000005631">
    <property type="component" value="Chromosome"/>
</dbReference>
<feature type="transmembrane region" description="Helical" evidence="6">
    <location>
        <begin position="314"/>
        <end position="337"/>
    </location>
</feature>
<reference evidence="8 9" key="1">
    <citation type="journal article" date="2012" name="Stand. Genomic Sci.">
        <title>Genome sequence of the orange-pigmented seawater bacterium Owenweeksia hongkongensis type strain (UST20020801(T)).</title>
        <authorList>
            <person name="Riedel T."/>
            <person name="Held B."/>
            <person name="Nolan M."/>
            <person name="Lucas S."/>
            <person name="Lapidus A."/>
            <person name="Tice H."/>
            <person name="Del Rio T.G."/>
            <person name="Cheng J.F."/>
            <person name="Han C."/>
            <person name="Tapia R."/>
            <person name="Goodwin L.A."/>
            <person name="Pitluck S."/>
            <person name="Liolios K."/>
            <person name="Mavromatis K."/>
            <person name="Pagani I."/>
            <person name="Ivanova N."/>
            <person name="Mikhailova N."/>
            <person name="Pati A."/>
            <person name="Chen A."/>
            <person name="Palaniappan K."/>
            <person name="Rohde M."/>
            <person name="Tindall B.J."/>
            <person name="Detter J.C."/>
            <person name="Goker M."/>
            <person name="Woyke T."/>
            <person name="Bristow J."/>
            <person name="Eisen J.A."/>
            <person name="Markowitz V."/>
            <person name="Hugenholtz P."/>
            <person name="Klenk H.P."/>
            <person name="Kyrpides N.C."/>
        </authorList>
    </citation>
    <scope>NUCLEOTIDE SEQUENCE</scope>
    <source>
        <strain evidence="9">DSM 17368 / JCM 12287 / NRRL B-23963</strain>
    </source>
</reference>
<keyword evidence="9" id="KW-1185">Reference proteome</keyword>
<dbReference type="PATRIC" id="fig|926562.3.peg.901"/>
<dbReference type="STRING" id="926562.Oweho_0885"/>
<dbReference type="HOGENOM" id="CLU_039483_0_1_10"/>
<feature type="domain" description="ABC-2 type transporter transmembrane" evidence="7">
    <location>
        <begin position="19"/>
        <end position="420"/>
    </location>
</feature>
<dbReference type="RefSeq" id="WP_014201257.1">
    <property type="nucleotide sequence ID" value="NC_016599.1"/>
</dbReference>
<feature type="transmembrane region" description="Helical" evidence="6">
    <location>
        <begin position="278"/>
        <end position="302"/>
    </location>
</feature>
<dbReference type="KEGG" id="oho:Oweho_0885"/>
<evidence type="ECO:0000256" key="2">
    <source>
        <dbReference type="ARBA" id="ARBA00022475"/>
    </source>
</evidence>
<dbReference type="InterPro" id="IPR013525">
    <property type="entry name" value="ABC2_TM"/>
</dbReference>
<dbReference type="GO" id="GO:0140359">
    <property type="term" value="F:ABC-type transporter activity"/>
    <property type="evidence" value="ECO:0007669"/>
    <property type="project" value="InterPro"/>
</dbReference>
<evidence type="ECO:0000313" key="8">
    <source>
        <dbReference type="EMBL" id="AEV31896.1"/>
    </source>
</evidence>
<name>G8R2U1_OWEHD</name>
<keyword evidence="2" id="KW-1003">Cell membrane</keyword>
<evidence type="ECO:0000256" key="3">
    <source>
        <dbReference type="ARBA" id="ARBA00022692"/>
    </source>
</evidence>
<keyword evidence="4 6" id="KW-1133">Transmembrane helix</keyword>
<dbReference type="PANTHER" id="PTHR30294">
    <property type="entry name" value="MEMBRANE COMPONENT OF ABC TRANSPORTER YHHJ-RELATED"/>
    <property type="match status" value="1"/>
</dbReference>
<organism evidence="8 9">
    <name type="scientific">Owenweeksia hongkongensis (strain DSM 17368 / CIP 108786 / JCM 12287 / NRRL B-23963 / UST20020801)</name>
    <dbReference type="NCBI Taxonomy" id="926562"/>
    <lineage>
        <taxon>Bacteria</taxon>
        <taxon>Pseudomonadati</taxon>
        <taxon>Bacteroidota</taxon>
        <taxon>Flavobacteriia</taxon>
        <taxon>Flavobacteriales</taxon>
        <taxon>Owenweeksiaceae</taxon>
        <taxon>Owenweeksia</taxon>
    </lineage>
</organism>
<dbReference type="InterPro" id="IPR051449">
    <property type="entry name" value="ABC-2_transporter_component"/>
</dbReference>
<dbReference type="AlphaFoldDB" id="G8R2U1"/>
<keyword evidence="3 6" id="KW-0812">Transmembrane</keyword>
<sequence length="429" mass="47130">MKKLLASIVKDFRLLLRDKVGLILMFAMPILLVLVITSLQNNTFKIVNDHQVPLVFFNQDGEEVSLELERALREVGMFDLIVDSKSSKSSNVSDISNTMSGHDALVGLYIPKGFSDRITQNAEQLTSQALKDLGVGGEVASFSENALSDLDVYYSPVLQESYRMAVEGALRSSLQVIQSRKMLNLIYQALNESEMPEEVEQDLLHNEIVLNSQTVTNDGSGKIPNAPQHNVPAWTIFAMFFMVTSLGSSLVREKLNGSFIRLKTMPGGYLVGIFSKQLVYLTVALAQVVVIFSIGAWIFPHIGLPALELPSDLLALFVVSVVSGLCAISYALCLGVYSNTEEQTNGFGAVSIVILAALGGILVPSFAMPESFRIFTAISPLHWCLEAYYELFLASGKLADLWPSLWPILAITLFLQVLAFVGLKRKNLI</sequence>
<evidence type="ECO:0000256" key="5">
    <source>
        <dbReference type="ARBA" id="ARBA00023136"/>
    </source>
</evidence>
<evidence type="ECO:0000259" key="7">
    <source>
        <dbReference type="Pfam" id="PF12698"/>
    </source>
</evidence>
<feature type="transmembrane region" description="Helical" evidence="6">
    <location>
        <begin position="405"/>
        <end position="423"/>
    </location>
</feature>
<dbReference type="PANTHER" id="PTHR30294:SF38">
    <property type="entry name" value="TRANSPORT PERMEASE PROTEIN"/>
    <property type="match status" value="1"/>
</dbReference>
<evidence type="ECO:0000256" key="4">
    <source>
        <dbReference type="ARBA" id="ARBA00022989"/>
    </source>
</evidence>
<dbReference type="OrthoDB" id="266913at2"/>
<dbReference type="eggNOG" id="COG0842">
    <property type="taxonomic scope" value="Bacteria"/>
</dbReference>
<proteinExistence type="predicted"/>
<protein>
    <submittedName>
        <fullName evidence="8">ABC-type multidrug transport system, permease component</fullName>
    </submittedName>
</protein>
<comment type="subcellular location">
    <subcellularLocation>
        <location evidence="1">Cell membrane</location>
        <topology evidence="1">Multi-pass membrane protein</topology>
    </subcellularLocation>
</comment>
<accession>G8R2U1</accession>